<dbReference type="Pfam" id="PF17243">
    <property type="entry name" value="POTRA_TamA_1"/>
    <property type="match status" value="1"/>
</dbReference>
<evidence type="ECO:0000259" key="1">
    <source>
        <dbReference type="Pfam" id="PF17243"/>
    </source>
</evidence>
<name>T1A254_9ZZZZ</name>
<comment type="caution">
    <text evidence="2">The sequence shown here is derived from an EMBL/GenBank/DDBJ whole genome shotgun (WGS) entry which is preliminary data.</text>
</comment>
<gene>
    <name evidence="2" type="ORF">B2A_07107</name>
</gene>
<reference evidence="2" key="1">
    <citation type="submission" date="2013-08" db="EMBL/GenBank/DDBJ databases">
        <authorList>
            <person name="Mendez C."/>
            <person name="Richter M."/>
            <person name="Ferrer M."/>
            <person name="Sanchez J."/>
        </authorList>
    </citation>
    <scope>NUCLEOTIDE SEQUENCE</scope>
</reference>
<feature type="non-terminal residue" evidence="2">
    <location>
        <position position="1"/>
    </location>
</feature>
<proteinExistence type="predicted"/>
<sequence length="162" mass="18143">LLVSPLARANITVVIHGVGGTLRTNILAYLSFQRYRNSKHLTARTIERFENRVDQEVRSGLEPFGYFQPTVRPTVAQTSPGNWRVILDIDPGPPVILRKADVRLTGPGATDPLFTHITAHLPFRTGEQLNEVAYEQLKSELLRTAATYGYLDARLTRHALLV</sequence>
<dbReference type="EMBL" id="AUZZ01005079">
    <property type="protein sequence ID" value="EQD50992.1"/>
    <property type="molecule type" value="Genomic_DNA"/>
</dbReference>
<feature type="domain" description="TamA POTRA" evidence="1">
    <location>
        <begin position="13"/>
        <end position="91"/>
    </location>
</feature>
<organism evidence="2">
    <name type="scientific">mine drainage metagenome</name>
    <dbReference type="NCBI Taxonomy" id="410659"/>
    <lineage>
        <taxon>unclassified sequences</taxon>
        <taxon>metagenomes</taxon>
        <taxon>ecological metagenomes</taxon>
    </lineage>
</organism>
<protein>
    <submittedName>
        <fullName evidence="2">Outer membrane protein, family</fullName>
    </submittedName>
</protein>
<dbReference type="AlphaFoldDB" id="T1A254"/>
<accession>T1A254</accession>
<feature type="non-terminal residue" evidence="2">
    <location>
        <position position="162"/>
    </location>
</feature>
<dbReference type="Gene3D" id="3.10.20.310">
    <property type="entry name" value="membrane protein fhac"/>
    <property type="match status" value="2"/>
</dbReference>
<dbReference type="InterPro" id="IPR035243">
    <property type="entry name" value="TamA_POTRA_Dom_1"/>
</dbReference>
<evidence type="ECO:0000313" key="2">
    <source>
        <dbReference type="EMBL" id="EQD50992.1"/>
    </source>
</evidence>
<reference evidence="2" key="2">
    <citation type="journal article" date="2014" name="ISME J.">
        <title>Microbial stratification in low pH oxic and suboxic macroscopic growths along an acid mine drainage.</title>
        <authorList>
            <person name="Mendez-Garcia C."/>
            <person name="Mesa V."/>
            <person name="Sprenger R.R."/>
            <person name="Richter M."/>
            <person name="Diez M.S."/>
            <person name="Solano J."/>
            <person name="Bargiela R."/>
            <person name="Golyshina O.V."/>
            <person name="Manteca A."/>
            <person name="Ramos J.L."/>
            <person name="Gallego J.R."/>
            <person name="Llorente I."/>
            <person name="Martins Dos Santos V.A."/>
            <person name="Jensen O.N."/>
            <person name="Pelaez A.I."/>
            <person name="Sanchez J."/>
            <person name="Ferrer M."/>
        </authorList>
    </citation>
    <scope>NUCLEOTIDE SEQUENCE</scope>
</reference>